<keyword evidence="3" id="KW-0309">Germination</keyword>
<evidence type="ECO:0000256" key="1">
    <source>
        <dbReference type="ARBA" id="ARBA00004635"/>
    </source>
</evidence>
<evidence type="ECO:0000256" key="5">
    <source>
        <dbReference type="ARBA" id="ARBA00023136"/>
    </source>
</evidence>
<dbReference type="Gene3D" id="3.30.300.210">
    <property type="entry name" value="Nutrient germinant receptor protein C, domain 3"/>
    <property type="match status" value="1"/>
</dbReference>
<dbReference type="Pfam" id="PF25198">
    <property type="entry name" value="Spore_GerAC_N"/>
    <property type="match status" value="1"/>
</dbReference>
<protein>
    <submittedName>
        <fullName evidence="10">Ger(X)C family spore germination protein</fullName>
    </submittedName>
</protein>
<evidence type="ECO:0000256" key="7">
    <source>
        <dbReference type="ARBA" id="ARBA00023288"/>
    </source>
</evidence>
<dbReference type="EMBL" id="SUPK01000006">
    <property type="protein sequence ID" value="TJY41290.1"/>
    <property type="molecule type" value="Genomic_DNA"/>
</dbReference>
<organism evidence="10 11">
    <name type="scientific">Cohnella pontilimi</name>
    <dbReference type="NCBI Taxonomy" id="2564100"/>
    <lineage>
        <taxon>Bacteria</taxon>
        <taxon>Bacillati</taxon>
        <taxon>Bacillota</taxon>
        <taxon>Bacilli</taxon>
        <taxon>Bacillales</taxon>
        <taxon>Paenibacillaceae</taxon>
        <taxon>Cohnella</taxon>
    </lineage>
</organism>
<evidence type="ECO:0000256" key="6">
    <source>
        <dbReference type="ARBA" id="ARBA00023139"/>
    </source>
</evidence>
<dbReference type="InterPro" id="IPR057336">
    <property type="entry name" value="GerAC_N"/>
</dbReference>
<evidence type="ECO:0000256" key="3">
    <source>
        <dbReference type="ARBA" id="ARBA00022544"/>
    </source>
</evidence>
<dbReference type="InterPro" id="IPR046953">
    <property type="entry name" value="Spore_GerAC-like_C"/>
</dbReference>
<feature type="domain" description="Spore germination protein N-terminal" evidence="9">
    <location>
        <begin position="22"/>
        <end position="198"/>
    </location>
</feature>
<name>A0A4U0F9L0_9BACL</name>
<dbReference type="GO" id="GO:0009847">
    <property type="term" value="P:spore germination"/>
    <property type="evidence" value="ECO:0007669"/>
    <property type="project" value="InterPro"/>
</dbReference>
<dbReference type="PANTHER" id="PTHR35789">
    <property type="entry name" value="SPORE GERMINATION PROTEIN B3"/>
    <property type="match status" value="1"/>
</dbReference>
<reference evidence="10 11" key="1">
    <citation type="submission" date="2019-04" db="EMBL/GenBank/DDBJ databases">
        <title>Cohnella sp. nov., isolated from soil.</title>
        <authorList>
            <person name="Kim W."/>
        </authorList>
    </citation>
    <scope>NUCLEOTIDE SEQUENCE [LARGE SCALE GENOMIC DNA]</scope>
    <source>
        <strain evidence="10 11">CAU 1483</strain>
    </source>
</reference>
<dbReference type="InterPro" id="IPR038501">
    <property type="entry name" value="Spore_GerAC_C_sf"/>
</dbReference>
<comment type="similarity">
    <text evidence="2">Belongs to the GerABKC lipoprotein family.</text>
</comment>
<proteinExistence type="inferred from homology"/>
<evidence type="ECO:0000313" key="10">
    <source>
        <dbReference type="EMBL" id="TJY41290.1"/>
    </source>
</evidence>
<dbReference type="PROSITE" id="PS51257">
    <property type="entry name" value="PROKAR_LIPOPROTEIN"/>
    <property type="match status" value="1"/>
</dbReference>
<keyword evidence="7" id="KW-0449">Lipoprotein</keyword>
<dbReference type="Pfam" id="PF05504">
    <property type="entry name" value="Spore_GerAC"/>
    <property type="match status" value="1"/>
</dbReference>
<evidence type="ECO:0000313" key="11">
    <source>
        <dbReference type="Proteomes" id="UP000309673"/>
    </source>
</evidence>
<dbReference type="GO" id="GO:0016020">
    <property type="term" value="C:membrane"/>
    <property type="evidence" value="ECO:0007669"/>
    <property type="project" value="UniProtKB-SubCell"/>
</dbReference>
<dbReference type="OrthoDB" id="9816067at2"/>
<dbReference type="Proteomes" id="UP000309673">
    <property type="component" value="Unassembled WGS sequence"/>
</dbReference>
<comment type="caution">
    <text evidence="10">The sequence shown here is derived from an EMBL/GenBank/DDBJ whole genome shotgun (WGS) entry which is preliminary data.</text>
</comment>
<keyword evidence="5" id="KW-0472">Membrane</keyword>
<sequence length="403" mass="44980">MNGFAKCLLILLIVPVLTSCWNRRELNVLGIAIAIGIDKSDGEYKLSAQIVNPGEISGKPGTGGGSAPIVTHHATGKTIFEAIRKLTTEEPRRVFAGQTRILVFGEEFAREGIAEAMDIVTREPEVSANIYMLVSRGTTAENILKVLTSIEKVPALSILNSMKASEKYWGSIKLVKLDDLLDTLMTEGMQPALPAIEIKGDPIAGQALDHTDQSDLASVLHFTGMAVFKEDKLAGWLEEDESRAYRFVTEKVKNSVVQIPCSTEGVTSLEMIWTKNKIRGYIKRGKPYVSIQIRGEANVGETQCRESLKKPETMKELQKRTNDSLRRVIEKTILTVQEQYGSDIFGFGAEIHRSDPKGWKKLEEHTWIKEFGNLDFETHVDIRIRHTGMIVDPVEESTRRTPR</sequence>
<accession>A0A4U0F9L0</accession>
<dbReference type="Gene3D" id="6.20.190.10">
    <property type="entry name" value="Nutrient germinant receptor protein C, domain 1"/>
    <property type="match status" value="1"/>
</dbReference>
<evidence type="ECO:0000259" key="8">
    <source>
        <dbReference type="Pfam" id="PF05504"/>
    </source>
</evidence>
<keyword evidence="6" id="KW-0564">Palmitate</keyword>
<dbReference type="NCBIfam" id="TIGR02887">
    <property type="entry name" value="spore_ger_x_C"/>
    <property type="match status" value="1"/>
</dbReference>
<gene>
    <name evidence="10" type="ORF">E5161_12725</name>
</gene>
<evidence type="ECO:0000256" key="4">
    <source>
        <dbReference type="ARBA" id="ARBA00022729"/>
    </source>
</evidence>
<feature type="domain" description="Spore germination GerAC-like C-terminal" evidence="8">
    <location>
        <begin position="223"/>
        <end position="388"/>
    </location>
</feature>
<dbReference type="PANTHER" id="PTHR35789:SF1">
    <property type="entry name" value="SPORE GERMINATION PROTEIN B3"/>
    <property type="match status" value="1"/>
</dbReference>
<dbReference type="InterPro" id="IPR008844">
    <property type="entry name" value="Spore_GerAC-like"/>
</dbReference>
<comment type="subcellular location">
    <subcellularLocation>
        <location evidence="1">Membrane</location>
        <topology evidence="1">Lipid-anchor</topology>
    </subcellularLocation>
</comment>
<keyword evidence="11" id="KW-1185">Reference proteome</keyword>
<evidence type="ECO:0000256" key="2">
    <source>
        <dbReference type="ARBA" id="ARBA00007886"/>
    </source>
</evidence>
<dbReference type="RefSeq" id="WP_136778209.1">
    <property type="nucleotide sequence ID" value="NZ_SUPK01000006.1"/>
</dbReference>
<evidence type="ECO:0000259" key="9">
    <source>
        <dbReference type="Pfam" id="PF25198"/>
    </source>
</evidence>
<dbReference type="AlphaFoldDB" id="A0A4U0F9L0"/>
<keyword evidence="4" id="KW-0732">Signal</keyword>